<feature type="active site" description="Charge relay system" evidence="2">
    <location>
        <position position="356"/>
    </location>
</feature>
<dbReference type="InterPro" id="IPR000073">
    <property type="entry name" value="AB_hydrolase_1"/>
</dbReference>
<organism evidence="4 5">
    <name type="scientific">Dictyostelium firmibasis</name>
    <dbReference type="NCBI Taxonomy" id="79012"/>
    <lineage>
        <taxon>Eukaryota</taxon>
        <taxon>Amoebozoa</taxon>
        <taxon>Evosea</taxon>
        <taxon>Eumycetozoa</taxon>
        <taxon>Dictyostelia</taxon>
        <taxon>Dictyosteliales</taxon>
        <taxon>Dictyosteliaceae</taxon>
        <taxon>Dictyostelium</taxon>
    </lineage>
</organism>
<keyword evidence="5" id="KW-1185">Reference proteome</keyword>
<evidence type="ECO:0000313" key="5">
    <source>
        <dbReference type="Proteomes" id="UP001344447"/>
    </source>
</evidence>
<feature type="active site" description="Charge relay system" evidence="2">
    <location>
        <position position="327"/>
    </location>
</feature>
<dbReference type="EMBL" id="JAVFKY010000003">
    <property type="protein sequence ID" value="KAK5579391.1"/>
    <property type="molecule type" value="Genomic_DNA"/>
</dbReference>
<gene>
    <name evidence="4" type="ORF">RB653_009074</name>
</gene>
<dbReference type="Gene3D" id="3.40.50.1820">
    <property type="entry name" value="alpha/beta hydrolase"/>
    <property type="match status" value="1"/>
</dbReference>
<dbReference type="InterPro" id="IPR012020">
    <property type="entry name" value="ABHD4"/>
</dbReference>
<dbReference type="GO" id="GO:0047372">
    <property type="term" value="F:monoacylglycerol lipase activity"/>
    <property type="evidence" value="ECO:0007669"/>
    <property type="project" value="TreeGrafter"/>
</dbReference>
<protein>
    <recommendedName>
        <fullName evidence="3">AB hydrolase-1 domain-containing protein</fullName>
    </recommendedName>
</protein>
<evidence type="ECO:0000259" key="3">
    <source>
        <dbReference type="Pfam" id="PF00561"/>
    </source>
</evidence>
<evidence type="ECO:0000313" key="4">
    <source>
        <dbReference type="EMBL" id="KAK5579391.1"/>
    </source>
</evidence>
<dbReference type="AlphaFoldDB" id="A0AAN7YT65"/>
<dbReference type="PANTHER" id="PTHR10794">
    <property type="entry name" value="ABHYDROLASE DOMAIN-CONTAINING PROTEIN"/>
    <property type="match status" value="1"/>
</dbReference>
<comment type="caution">
    <text evidence="4">The sequence shown here is derived from an EMBL/GenBank/DDBJ whole genome shotgun (WGS) entry which is preliminary data.</text>
</comment>
<dbReference type="InterPro" id="IPR029058">
    <property type="entry name" value="AB_hydrolase_fold"/>
</dbReference>
<feature type="domain" description="AB hydrolase-1" evidence="3">
    <location>
        <begin position="117"/>
        <end position="333"/>
    </location>
</feature>
<name>A0AAN7YT65_9MYCE</name>
<dbReference type="Proteomes" id="UP001344447">
    <property type="component" value="Unassembled WGS sequence"/>
</dbReference>
<dbReference type="InterPro" id="IPR050960">
    <property type="entry name" value="AB_hydrolase_4_sf"/>
</dbReference>
<dbReference type="GO" id="GO:0051792">
    <property type="term" value="P:medium-chain fatty acid biosynthetic process"/>
    <property type="evidence" value="ECO:0007669"/>
    <property type="project" value="TreeGrafter"/>
</dbReference>
<dbReference type="GO" id="GO:0051793">
    <property type="term" value="P:medium-chain fatty acid catabolic process"/>
    <property type="evidence" value="ECO:0007669"/>
    <property type="project" value="TreeGrafter"/>
</dbReference>
<dbReference type="GO" id="GO:0008126">
    <property type="term" value="F:acetylesterase activity"/>
    <property type="evidence" value="ECO:0007669"/>
    <property type="project" value="TreeGrafter"/>
</dbReference>
<feature type="active site" description="Charge relay system" evidence="2">
    <location>
        <position position="200"/>
    </location>
</feature>
<dbReference type="SUPFAM" id="SSF53474">
    <property type="entry name" value="alpha/beta-Hydrolases"/>
    <property type="match status" value="1"/>
</dbReference>
<sequence length="393" mass="44846">MFTSRDKAEVKLYFDSNNEENQKILDQCPHLYQKFDKDVTVNDRINGIEDSEPTIRNGVTFYPPYYLYNSHFMNYYGSYKIPKLNLKTRRELLVNPIDGGTVSLDFFELGEFKEDTPTIVINHGLTGGSHERYVQYFAQRAYKEKGFRSVVFNYRGCAGNPVTADRAYSAVQLDDIKFVTEYLTKTALPLVKKWFLVGFSLGSAILVNYMADAGKDSPYLAHVSISNPMNMVECTKNLSSSYFNNLLYNKGLANNLKRLFRKFDGRLEKYATKEQIMAAQTIADFDDLITSKMFGFETAHDYYLAASSSKSIRNLVKPILFINAIDDPIAPASGFPWNDFKSNPNTILCCSRWGGHLGFISYEDHMSWSDKAAVEYLSTFLNDNDEINNSKTE</sequence>
<evidence type="ECO:0000256" key="2">
    <source>
        <dbReference type="PIRSR" id="PIRSR005211-1"/>
    </source>
</evidence>
<reference evidence="4 5" key="1">
    <citation type="submission" date="2023-11" db="EMBL/GenBank/DDBJ databases">
        <title>Dfirmibasis_genome.</title>
        <authorList>
            <person name="Edelbroek B."/>
            <person name="Kjellin J."/>
            <person name="Jerlstrom-Hultqvist J."/>
            <person name="Soderbom F."/>
        </authorList>
    </citation>
    <scope>NUCLEOTIDE SEQUENCE [LARGE SCALE GENOMIC DNA]</scope>
    <source>
        <strain evidence="4 5">TNS-C-14</strain>
    </source>
</reference>
<accession>A0AAN7YT65</accession>
<dbReference type="PIRSF" id="PIRSF005211">
    <property type="entry name" value="Ab_hydro_YheT"/>
    <property type="match status" value="1"/>
</dbReference>
<dbReference type="FunFam" id="3.40.50.1820:FF:000483">
    <property type="entry name" value="Clan SC, family S33, methylesterase-like serine peptidase"/>
    <property type="match status" value="1"/>
</dbReference>
<evidence type="ECO:0000256" key="1">
    <source>
        <dbReference type="ARBA" id="ARBA00010884"/>
    </source>
</evidence>
<comment type="similarity">
    <text evidence="1">Belongs to the AB hydrolase superfamily. AB hydrolase 4 family.</text>
</comment>
<dbReference type="Pfam" id="PF00561">
    <property type="entry name" value="Abhydrolase_1"/>
    <property type="match status" value="1"/>
</dbReference>
<dbReference type="PANTHER" id="PTHR10794:SF63">
    <property type="entry name" value="ALPHA_BETA HYDROLASE 1, ISOFORM A"/>
    <property type="match status" value="1"/>
</dbReference>
<proteinExistence type="inferred from homology"/>